<feature type="compositionally biased region" description="Basic and acidic residues" evidence="4">
    <location>
        <begin position="359"/>
        <end position="385"/>
    </location>
</feature>
<dbReference type="InterPro" id="IPR025761">
    <property type="entry name" value="FFD_box"/>
</dbReference>
<proteinExistence type="inferred from homology"/>
<evidence type="ECO:0000259" key="5">
    <source>
        <dbReference type="PROSITE" id="PS51512"/>
    </source>
</evidence>
<feature type="compositionally biased region" description="Basic and acidic residues" evidence="4">
    <location>
        <begin position="283"/>
        <end position="303"/>
    </location>
</feature>
<feature type="compositionally biased region" description="Basic and acidic residues" evidence="4">
    <location>
        <begin position="328"/>
        <end position="337"/>
    </location>
</feature>
<feature type="domain" description="Sm" evidence="8">
    <location>
        <begin position="1"/>
        <end position="81"/>
    </location>
</feature>
<keyword evidence="10" id="KW-1185">Reference proteome</keyword>
<dbReference type="InterPro" id="IPR019050">
    <property type="entry name" value="FDF_dom"/>
</dbReference>
<dbReference type="Pfam" id="PF09532">
    <property type="entry name" value="FDF"/>
    <property type="match status" value="1"/>
</dbReference>
<feature type="region of interest" description="Disordered" evidence="4">
    <location>
        <begin position="78"/>
        <end position="347"/>
    </location>
</feature>
<feature type="compositionally biased region" description="Polar residues" evidence="4">
    <location>
        <begin position="204"/>
        <end position="223"/>
    </location>
</feature>
<feature type="compositionally biased region" description="Acidic residues" evidence="4">
    <location>
        <begin position="386"/>
        <end position="396"/>
    </location>
</feature>
<feature type="compositionally biased region" description="Gly residues" evidence="4">
    <location>
        <begin position="448"/>
        <end position="481"/>
    </location>
</feature>
<feature type="region of interest" description="Disordered" evidence="4">
    <location>
        <begin position="443"/>
        <end position="496"/>
    </location>
</feature>
<feature type="domain" description="DFDF" evidence="5">
    <location>
        <begin position="327"/>
        <end position="363"/>
    </location>
</feature>
<feature type="short sequence motif" description="FFD box" evidence="2">
    <location>
        <begin position="396"/>
        <end position="412"/>
    </location>
</feature>
<dbReference type="InterPro" id="IPR025609">
    <property type="entry name" value="Lsm14-like_N"/>
</dbReference>
<dbReference type="PANTHER" id="PTHR13586:SF0">
    <property type="entry name" value="TRAILER HITCH, ISOFORM H"/>
    <property type="match status" value="1"/>
</dbReference>
<dbReference type="PROSITE" id="PS52002">
    <property type="entry name" value="SM"/>
    <property type="match status" value="1"/>
</dbReference>
<organism evidence="9 10">
    <name type="scientific">Tegillarca granosa</name>
    <name type="common">Malaysian cockle</name>
    <name type="synonym">Anadara granosa</name>
    <dbReference type="NCBI Taxonomy" id="220873"/>
    <lineage>
        <taxon>Eukaryota</taxon>
        <taxon>Metazoa</taxon>
        <taxon>Spiralia</taxon>
        <taxon>Lophotrochozoa</taxon>
        <taxon>Mollusca</taxon>
        <taxon>Bivalvia</taxon>
        <taxon>Autobranchia</taxon>
        <taxon>Pteriomorphia</taxon>
        <taxon>Arcoida</taxon>
        <taxon>Arcoidea</taxon>
        <taxon>Arcidae</taxon>
        <taxon>Tegillarca</taxon>
    </lineage>
</organism>
<feature type="compositionally biased region" description="Low complexity" evidence="4">
    <location>
        <begin position="248"/>
        <end position="258"/>
    </location>
</feature>
<evidence type="ECO:0000259" key="8">
    <source>
        <dbReference type="PROSITE" id="PS52002"/>
    </source>
</evidence>
<gene>
    <name evidence="9" type="ORF">KUTeg_019311</name>
</gene>
<dbReference type="SMART" id="SM01199">
    <property type="entry name" value="FDF"/>
    <property type="match status" value="1"/>
</dbReference>
<accession>A0ABQ9ECM4</accession>
<dbReference type="InterPro" id="IPR010920">
    <property type="entry name" value="LSM_dom_sf"/>
</dbReference>
<comment type="similarity">
    <text evidence="1">Belongs to the LSM14 family.</text>
</comment>
<dbReference type="PROSITE" id="PS51513">
    <property type="entry name" value="FFD"/>
    <property type="match status" value="1"/>
</dbReference>
<evidence type="ECO:0000313" key="10">
    <source>
        <dbReference type="Proteomes" id="UP001217089"/>
    </source>
</evidence>
<dbReference type="PANTHER" id="PTHR13586">
    <property type="entry name" value="SCD6 PROTEIN-RELATED"/>
    <property type="match status" value="1"/>
</dbReference>
<dbReference type="InterPro" id="IPR025762">
    <property type="entry name" value="DFDF"/>
</dbReference>
<dbReference type="PROSITE" id="PS51536">
    <property type="entry name" value="TFG"/>
    <property type="match status" value="1"/>
</dbReference>
<evidence type="ECO:0000256" key="4">
    <source>
        <dbReference type="SAM" id="MobiDB-lite"/>
    </source>
</evidence>
<reference evidence="9 10" key="1">
    <citation type="submission" date="2022-12" db="EMBL/GenBank/DDBJ databases">
        <title>Chromosome-level genome of Tegillarca granosa.</title>
        <authorList>
            <person name="Kim J."/>
        </authorList>
    </citation>
    <scope>NUCLEOTIDE SEQUENCE [LARGE SCALE GENOMIC DNA]</scope>
    <source>
        <strain evidence="9">Teg-2019</strain>
        <tissue evidence="9">Adductor muscle</tissue>
    </source>
</reference>
<dbReference type="InterPro" id="IPR025768">
    <property type="entry name" value="TFG_box"/>
</dbReference>
<name>A0ABQ9ECM4_TEGGR</name>
<dbReference type="InterPro" id="IPR047575">
    <property type="entry name" value="Sm"/>
</dbReference>
<dbReference type="SMART" id="SM01271">
    <property type="entry name" value="LSM14"/>
    <property type="match status" value="1"/>
</dbReference>
<evidence type="ECO:0000259" key="7">
    <source>
        <dbReference type="PROSITE" id="PS51536"/>
    </source>
</evidence>
<dbReference type="SUPFAM" id="SSF50182">
    <property type="entry name" value="Sm-like ribonucleoproteins"/>
    <property type="match status" value="1"/>
</dbReference>
<dbReference type="Gene3D" id="2.30.30.100">
    <property type="match status" value="1"/>
</dbReference>
<evidence type="ECO:0000256" key="1">
    <source>
        <dbReference type="ARBA" id="ARBA00010415"/>
    </source>
</evidence>
<feature type="compositionally biased region" description="Low complexity" evidence="4">
    <location>
        <begin position="152"/>
        <end position="167"/>
    </location>
</feature>
<feature type="domain" description="FFD box profile" evidence="6">
    <location>
        <begin position="396"/>
        <end position="412"/>
    </location>
</feature>
<evidence type="ECO:0000256" key="3">
    <source>
        <dbReference type="PROSITE-ProRule" id="PRU00869"/>
    </source>
</evidence>
<protein>
    <submittedName>
        <fullName evidence="9">Uncharacterized protein</fullName>
    </submittedName>
</protein>
<sequence>MSGGIPYLGSKISLISKAGIRYEGILYTIDPNESTVALAKVRSFGTEDRPTDRPVAPRDEIFEYIIFRGSDIKDLHVCEPPKPQPLQTSLPPDPAIVKSSQPAGQPSFQQQQQSAAAAPGYGAPQYQHFGGGPPPLYNQYGQAPGSAPQAFSSMPSQPQSGSRGPSPILNRLSPTMDQGVQVSAQPSAIRRTGSRGPTPPPNRKSPTLDQSTQVPSSSPNKSMQPSNHQHHPHSQSHPQQNYRRAATQQHQQQPQQNQRNSSSYSRGRGAMRGGFGQPGPSQYRERGDSYREQRNDSYRERGAPRGGSARGAPRGHSQAPRGRQPNRPHNEPLKFEGEFDFESANAQFDKEEIERELKQKLTISDKNEKVVNGDKENVENGGAHEAEEEEEEEDEQFYDKAKSFFDNISCEATERAKGKPTRTSWKEERKLNAETFGVSELNRRNFRGGRGGYRGYRGYRGGGGSGYRGGGGGYQRGGFRGGRPNSASRGGGQRRSQGWVDYQYDYEAAGIEKRPASSNKVAAAQS</sequence>
<evidence type="ECO:0000313" key="9">
    <source>
        <dbReference type="EMBL" id="KAJ8302915.1"/>
    </source>
</evidence>
<dbReference type="CDD" id="cd01736">
    <property type="entry name" value="LSm14_N"/>
    <property type="match status" value="1"/>
</dbReference>
<feature type="region of interest" description="Disordered" evidence="4">
    <location>
        <begin position="359"/>
        <end position="397"/>
    </location>
</feature>
<evidence type="ECO:0000259" key="6">
    <source>
        <dbReference type="PROSITE" id="PS51513"/>
    </source>
</evidence>
<dbReference type="PROSITE" id="PS51512">
    <property type="entry name" value="DFDF"/>
    <property type="match status" value="1"/>
</dbReference>
<feature type="compositionally biased region" description="Low complexity" evidence="4">
    <location>
        <begin position="99"/>
        <end position="127"/>
    </location>
</feature>
<evidence type="ECO:0000256" key="2">
    <source>
        <dbReference type="PROSITE-ProRule" id="PRU00846"/>
    </source>
</evidence>
<feature type="compositionally biased region" description="Polar residues" evidence="4">
    <location>
        <begin position="172"/>
        <end position="186"/>
    </location>
</feature>
<feature type="domain" description="TFG box profile" evidence="7">
    <location>
        <begin position="420"/>
        <end position="440"/>
    </location>
</feature>
<dbReference type="Pfam" id="PF12701">
    <property type="entry name" value="LSM14"/>
    <property type="match status" value="1"/>
</dbReference>
<dbReference type="EMBL" id="JARBDR010000917">
    <property type="protein sequence ID" value="KAJ8302915.1"/>
    <property type="molecule type" value="Genomic_DNA"/>
</dbReference>
<feature type="short sequence motif" description="TFG box" evidence="3">
    <location>
        <begin position="420"/>
        <end position="440"/>
    </location>
</feature>
<comment type="caution">
    <text evidence="9">The sequence shown here is derived from an EMBL/GenBank/DDBJ whole genome shotgun (WGS) entry which is preliminary data.</text>
</comment>
<dbReference type="Proteomes" id="UP001217089">
    <property type="component" value="Unassembled WGS sequence"/>
</dbReference>